<comment type="caution">
    <text evidence="1">The sequence shown here is derived from an EMBL/GenBank/DDBJ whole genome shotgun (WGS) entry which is preliminary data.</text>
</comment>
<evidence type="ECO:0000313" key="1">
    <source>
        <dbReference type="EMBL" id="MPN28153.1"/>
    </source>
</evidence>
<reference evidence="1" key="1">
    <citation type="submission" date="2019-08" db="EMBL/GenBank/DDBJ databases">
        <authorList>
            <person name="Kucharzyk K."/>
            <person name="Murdoch R.W."/>
            <person name="Higgins S."/>
            <person name="Loffler F."/>
        </authorList>
    </citation>
    <scope>NUCLEOTIDE SEQUENCE</scope>
</reference>
<accession>A0A645GWX8</accession>
<gene>
    <name evidence="1" type="ORF">SDC9_175592</name>
</gene>
<name>A0A645GWX8_9ZZZZ</name>
<dbReference type="AlphaFoldDB" id="A0A645GWX8"/>
<dbReference type="EMBL" id="VSSQ01078326">
    <property type="protein sequence ID" value="MPN28153.1"/>
    <property type="molecule type" value="Genomic_DNA"/>
</dbReference>
<sequence>MVQKLSILYSLCISGKFPAVYGDIVPARKLRLHPQLLQGPDYGHCELSKIKLALFQAFDYEGKIQIAQVMVNSTSASDPSHHIDTFFFNIIPINFFRCILMLSYDYGRFVLP</sequence>
<protein>
    <submittedName>
        <fullName evidence="1">Uncharacterized protein</fullName>
    </submittedName>
</protein>
<organism evidence="1">
    <name type="scientific">bioreactor metagenome</name>
    <dbReference type="NCBI Taxonomy" id="1076179"/>
    <lineage>
        <taxon>unclassified sequences</taxon>
        <taxon>metagenomes</taxon>
        <taxon>ecological metagenomes</taxon>
    </lineage>
</organism>
<proteinExistence type="predicted"/>